<evidence type="ECO:0000256" key="6">
    <source>
        <dbReference type="ARBA" id="ARBA00022919"/>
    </source>
</evidence>
<feature type="transmembrane region" description="Helical" evidence="12">
    <location>
        <begin position="6"/>
        <end position="29"/>
    </location>
</feature>
<dbReference type="PANTHER" id="PTHR43550:SF3">
    <property type="entry name" value="3-KETODIHYDROSPHINGOSINE REDUCTASE"/>
    <property type="match status" value="1"/>
</dbReference>
<dbReference type="GO" id="GO:0005789">
    <property type="term" value="C:endoplasmic reticulum membrane"/>
    <property type="evidence" value="ECO:0007669"/>
    <property type="project" value="TreeGrafter"/>
</dbReference>
<dbReference type="GO" id="GO:0047560">
    <property type="term" value="F:3-dehydrosphinganine reductase activity"/>
    <property type="evidence" value="ECO:0007669"/>
    <property type="project" value="UniProtKB-EC"/>
</dbReference>
<dbReference type="InterPro" id="IPR036291">
    <property type="entry name" value="NAD(P)-bd_dom_sf"/>
</dbReference>
<dbReference type="PRINTS" id="PR00081">
    <property type="entry name" value="GDHRDH"/>
</dbReference>
<evidence type="ECO:0000256" key="5">
    <source>
        <dbReference type="ARBA" id="ARBA00022857"/>
    </source>
</evidence>
<evidence type="ECO:0000256" key="2">
    <source>
        <dbReference type="ARBA" id="ARBA00004760"/>
    </source>
</evidence>
<evidence type="ECO:0000256" key="11">
    <source>
        <dbReference type="ARBA" id="ARBA00048930"/>
    </source>
</evidence>
<comment type="subcellular location">
    <subcellularLocation>
        <location evidence="1">Endoplasmic reticulum</location>
    </subcellularLocation>
</comment>
<evidence type="ECO:0000256" key="3">
    <source>
        <dbReference type="ARBA" id="ARBA00004991"/>
    </source>
</evidence>
<evidence type="ECO:0000256" key="4">
    <source>
        <dbReference type="ARBA" id="ARBA00022824"/>
    </source>
</evidence>
<evidence type="ECO:0000256" key="8">
    <source>
        <dbReference type="ARBA" id="ARBA00023098"/>
    </source>
</evidence>
<evidence type="ECO:0000256" key="9">
    <source>
        <dbReference type="ARBA" id="ARBA00026112"/>
    </source>
</evidence>
<keyword evidence="7" id="KW-0560">Oxidoreductase</keyword>
<keyword evidence="5" id="KW-0521">NADP</keyword>
<keyword evidence="15" id="KW-1185">Reference proteome</keyword>
<comment type="pathway">
    <text evidence="2">Lipid metabolism; sphingolipid metabolism.</text>
</comment>
<feature type="transmembrane region" description="Helical" evidence="12">
    <location>
        <begin position="177"/>
        <end position="197"/>
    </location>
</feature>
<feature type="domain" description="Ketoreductase" evidence="13">
    <location>
        <begin position="42"/>
        <end position="223"/>
    </location>
</feature>
<sequence length="333" mass="36091">MEEWRVALVTVFSVIGGILVLGFIAEVFARVSAAKFDVKGQHCYVTGGSQGLGKSVAQDLARRGAHVTIVARREAILKEALAEIKACASDPKVQQFEYVVADVTDAKDTVRAVDEAVEKHKMPIKHLFAVAGASNPGVFVDQSKELIQKTMDLNYLGTMFTVHEVAKRMVDGNIKGGHIVMVSSVLGFFGLVGYGAYCPTKFAVRGLAEALRAELLAHDIHVHCYFPGTIFTPGYETENLTKPQVTKELEGADDGLSPEKCSAGLFKGIKRGEFAITTDFIGLVLRCCTRGAMPNNNVVLDAFLGGLGWAIFGAWRLLIDHTVIKYAKKAKVE</sequence>
<evidence type="ECO:0000256" key="1">
    <source>
        <dbReference type="ARBA" id="ARBA00004240"/>
    </source>
</evidence>
<keyword evidence="12" id="KW-0812">Transmembrane</keyword>
<dbReference type="GO" id="GO:0030148">
    <property type="term" value="P:sphingolipid biosynthetic process"/>
    <property type="evidence" value="ECO:0007669"/>
    <property type="project" value="InterPro"/>
</dbReference>
<dbReference type="EMBL" id="JANBOI010002744">
    <property type="protein sequence ID" value="KAJ1720075.1"/>
    <property type="molecule type" value="Genomic_DNA"/>
</dbReference>
<feature type="transmembrane region" description="Helical" evidence="12">
    <location>
        <begin position="302"/>
        <end position="319"/>
    </location>
</feature>
<keyword evidence="12" id="KW-1133">Transmembrane helix</keyword>
<dbReference type="OrthoDB" id="10267115at2759"/>
<name>A0A9W7XY06_9FUNG</name>
<dbReference type="FunFam" id="3.40.50.720:FF:000468">
    <property type="entry name" value="Short-chain dehydrogenase, putative"/>
    <property type="match status" value="1"/>
</dbReference>
<comment type="pathway">
    <text evidence="3">Sphingolipid metabolism.</text>
</comment>
<dbReference type="InterPro" id="IPR057326">
    <property type="entry name" value="KR_dom"/>
</dbReference>
<keyword evidence="4" id="KW-0256">Endoplasmic reticulum</keyword>
<dbReference type="SUPFAM" id="SSF51735">
    <property type="entry name" value="NAD(P)-binding Rossmann-fold domains"/>
    <property type="match status" value="1"/>
</dbReference>
<gene>
    <name evidence="14" type="primary">TSC10</name>
    <name evidence="14" type="ORF">LPJ61_006213</name>
</gene>
<accession>A0A9W7XY06</accession>
<evidence type="ECO:0000259" key="13">
    <source>
        <dbReference type="SMART" id="SM00822"/>
    </source>
</evidence>
<dbReference type="Proteomes" id="UP001143981">
    <property type="component" value="Unassembled WGS sequence"/>
</dbReference>
<keyword evidence="8" id="KW-0443">Lipid metabolism</keyword>
<dbReference type="CDD" id="cd08939">
    <property type="entry name" value="KDSR-like_SDR_c"/>
    <property type="match status" value="1"/>
</dbReference>
<dbReference type="Gene3D" id="3.40.50.720">
    <property type="entry name" value="NAD(P)-binding Rossmann-like Domain"/>
    <property type="match status" value="1"/>
</dbReference>
<comment type="function">
    <text evidence="10">Catalyzes the reduction of 3'-oxosphinganine (3-ketodihydrosphingosine/KDS) to sphinganine (dihydrosphingosine/DHS), the second step of de novo sphingolipid biosynthesis.</text>
</comment>
<dbReference type="EC" id="1.1.1.102" evidence="9"/>
<dbReference type="Pfam" id="PF00106">
    <property type="entry name" value="adh_short"/>
    <property type="match status" value="1"/>
</dbReference>
<dbReference type="SMART" id="SM00822">
    <property type="entry name" value="PKS_KR"/>
    <property type="match status" value="1"/>
</dbReference>
<dbReference type="PANTHER" id="PTHR43550">
    <property type="entry name" value="3-KETODIHYDROSPHINGOSINE REDUCTASE"/>
    <property type="match status" value="1"/>
</dbReference>
<evidence type="ECO:0000256" key="7">
    <source>
        <dbReference type="ARBA" id="ARBA00023002"/>
    </source>
</evidence>
<dbReference type="InterPro" id="IPR002347">
    <property type="entry name" value="SDR_fam"/>
</dbReference>
<evidence type="ECO:0000256" key="12">
    <source>
        <dbReference type="SAM" id="Phobius"/>
    </source>
</evidence>
<evidence type="ECO:0000256" key="10">
    <source>
        <dbReference type="ARBA" id="ARBA00044737"/>
    </source>
</evidence>
<dbReference type="GO" id="GO:0006666">
    <property type="term" value="P:3-keto-sphinganine metabolic process"/>
    <property type="evidence" value="ECO:0007669"/>
    <property type="project" value="InterPro"/>
</dbReference>
<reference evidence="14" key="1">
    <citation type="submission" date="2022-07" db="EMBL/GenBank/DDBJ databases">
        <title>Phylogenomic reconstructions and comparative analyses of Kickxellomycotina fungi.</title>
        <authorList>
            <person name="Reynolds N.K."/>
            <person name="Stajich J.E."/>
            <person name="Barry K."/>
            <person name="Grigoriev I.V."/>
            <person name="Crous P."/>
            <person name="Smith M.E."/>
        </authorList>
    </citation>
    <scope>NUCLEOTIDE SEQUENCE</scope>
    <source>
        <strain evidence="14">BCRC 34381</strain>
    </source>
</reference>
<evidence type="ECO:0000313" key="15">
    <source>
        <dbReference type="Proteomes" id="UP001143981"/>
    </source>
</evidence>
<dbReference type="InterPro" id="IPR045022">
    <property type="entry name" value="KDSR-like"/>
</dbReference>
<organism evidence="14 15">
    <name type="scientific">Coemansia biformis</name>
    <dbReference type="NCBI Taxonomy" id="1286918"/>
    <lineage>
        <taxon>Eukaryota</taxon>
        <taxon>Fungi</taxon>
        <taxon>Fungi incertae sedis</taxon>
        <taxon>Zoopagomycota</taxon>
        <taxon>Kickxellomycotina</taxon>
        <taxon>Kickxellomycetes</taxon>
        <taxon>Kickxellales</taxon>
        <taxon>Kickxellaceae</taxon>
        <taxon>Coemansia</taxon>
    </lineage>
</organism>
<evidence type="ECO:0000313" key="14">
    <source>
        <dbReference type="EMBL" id="KAJ1720075.1"/>
    </source>
</evidence>
<proteinExistence type="predicted"/>
<keyword evidence="12" id="KW-0472">Membrane</keyword>
<comment type="caution">
    <text evidence="14">The sequence shown here is derived from an EMBL/GenBank/DDBJ whole genome shotgun (WGS) entry which is preliminary data.</text>
</comment>
<dbReference type="AlphaFoldDB" id="A0A9W7XY06"/>
<protein>
    <recommendedName>
        <fullName evidence="9">3-dehydrosphinganine reductase</fullName>
        <ecNumber evidence="9">1.1.1.102</ecNumber>
    </recommendedName>
</protein>
<keyword evidence="6" id="KW-0746">Sphingolipid metabolism</keyword>
<comment type="catalytic activity">
    <reaction evidence="11">
        <text>sphinganine + NADP(+) = 3-oxosphinganine + NADPH + H(+)</text>
        <dbReference type="Rhea" id="RHEA:22640"/>
        <dbReference type="ChEBI" id="CHEBI:15378"/>
        <dbReference type="ChEBI" id="CHEBI:57783"/>
        <dbReference type="ChEBI" id="CHEBI:57817"/>
        <dbReference type="ChEBI" id="CHEBI:58299"/>
        <dbReference type="ChEBI" id="CHEBI:58349"/>
        <dbReference type="EC" id="1.1.1.102"/>
    </reaction>
    <physiologicalReaction direction="right-to-left" evidence="11">
        <dbReference type="Rhea" id="RHEA:22642"/>
    </physiologicalReaction>
</comment>